<dbReference type="Proteomes" id="UP001304298">
    <property type="component" value="Unassembled WGS sequence"/>
</dbReference>
<dbReference type="RefSeq" id="WP_323326411.1">
    <property type="nucleotide sequence ID" value="NZ_JAYFSI010000002.1"/>
</dbReference>
<proteinExistence type="inferred from homology"/>
<evidence type="ECO:0000256" key="1">
    <source>
        <dbReference type="ARBA" id="ARBA00007169"/>
    </source>
</evidence>
<dbReference type="PANTHER" id="PTHR11487:SF0">
    <property type="entry name" value="S-ACYL FATTY ACID SYNTHASE THIOESTERASE, MEDIUM CHAIN"/>
    <property type="match status" value="1"/>
</dbReference>
<evidence type="ECO:0000313" key="4">
    <source>
        <dbReference type="EMBL" id="MEA5360349.1"/>
    </source>
</evidence>
<dbReference type="Pfam" id="PF00975">
    <property type="entry name" value="Thioesterase"/>
    <property type="match status" value="1"/>
</dbReference>
<reference evidence="4 5" key="1">
    <citation type="submission" date="2023-12" db="EMBL/GenBank/DDBJ databases">
        <title>Amycolatopsis sp. V23-08.</title>
        <authorList>
            <person name="Somphong A."/>
        </authorList>
    </citation>
    <scope>NUCLEOTIDE SEQUENCE [LARGE SCALE GENOMIC DNA]</scope>
    <source>
        <strain evidence="4 5">V23-08</strain>
    </source>
</reference>
<evidence type="ECO:0000259" key="3">
    <source>
        <dbReference type="SMART" id="SM00824"/>
    </source>
</evidence>
<dbReference type="InterPro" id="IPR012223">
    <property type="entry name" value="TEII"/>
</dbReference>
<dbReference type="Gene3D" id="3.40.50.1820">
    <property type="entry name" value="alpha/beta hydrolase"/>
    <property type="match status" value="1"/>
</dbReference>
<organism evidence="4 5">
    <name type="scientific">Amycolatopsis heterodermiae</name>
    <dbReference type="NCBI Taxonomy" id="3110235"/>
    <lineage>
        <taxon>Bacteria</taxon>
        <taxon>Bacillati</taxon>
        <taxon>Actinomycetota</taxon>
        <taxon>Actinomycetes</taxon>
        <taxon>Pseudonocardiales</taxon>
        <taxon>Pseudonocardiaceae</taxon>
        <taxon>Amycolatopsis</taxon>
    </lineage>
</organism>
<dbReference type="GO" id="GO:0016787">
    <property type="term" value="F:hydrolase activity"/>
    <property type="evidence" value="ECO:0007669"/>
    <property type="project" value="UniProtKB-KW"/>
</dbReference>
<evidence type="ECO:0000313" key="5">
    <source>
        <dbReference type="Proteomes" id="UP001304298"/>
    </source>
</evidence>
<keyword evidence="5" id="KW-1185">Reference proteome</keyword>
<dbReference type="SMART" id="SM00824">
    <property type="entry name" value="PKS_TE"/>
    <property type="match status" value="1"/>
</dbReference>
<dbReference type="SUPFAM" id="SSF53474">
    <property type="entry name" value="alpha/beta-Hydrolases"/>
    <property type="match status" value="1"/>
</dbReference>
<name>A0ABU5R3W5_9PSEU</name>
<protein>
    <submittedName>
        <fullName evidence="4">Alpha/beta fold hydrolase</fullName>
    </submittedName>
</protein>
<dbReference type="InterPro" id="IPR029058">
    <property type="entry name" value="AB_hydrolase_fold"/>
</dbReference>
<dbReference type="InterPro" id="IPR001031">
    <property type="entry name" value="Thioesterase"/>
</dbReference>
<evidence type="ECO:0000256" key="2">
    <source>
        <dbReference type="ARBA" id="ARBA00022801"/>
    </source>
</evidence>
<gene>
    <name evidence="4" type="ORF">VA596_12450</name>
</gene>
<sequence>MTEAQSLWFPFVKPQEQARLRLFCFPYAGGGATVFRTWQEDLGPEVEVCAVQLPGRETRFREAPHRAMGPLADALVPVLEPLLDKPYAVAGYSMGAAVAHEVALRLTERGRPPEHFFACARTSPLLPPDFPVYEDTTDDDIWRRLRDLGGMPAATLDNPELRELVLPQLRADLELNFTYRPRSARPHDCPVTAFGGRADAGVTEEEVRAWAEVTRGPFRVRLFDGDHFFLREDGGDLLAEIRADLGAVLAHRP</sequence>
<feature type="domain" description="Thioesterase TesA-like" evidence="3">
    <location>
        <begin position="23"/>
        <end position="245"/>
    </location>
</feature>
<comment type="similarity">
    <text evidence="1">Belongs to the thioesterase family.</text>
</comment>
<dbReference type="InterPro" id="IPR020802">
    <property type="entry name" value="TesA-like"/>
</dbReference>
<keyword evidence="2 4" id="KW-0378">Hydrolase</keyword>
<comment type="caution">
    <text evidence="4">The sequence shown here is derived from an EMBL/GenBank/DDBJ whole genome shotgun (WGS) entry which is preliminary data.</text>
</comment>
<accession>A0ABU5R3W5</accession>
<dbReference type="EMBL" id="JAYFSI010000002">
    <property type="protein sequence ID" value="MEA5360349.1"/>
    <property type="molecule type" value="Genomic_DNA"/>
</dbReference>
<dbReference type="PANTHER" id="PTHR11487">
    <property type="entry name" value="THIOESTERASE"/>
    <property type="match status" value="1"/>
</dbReference>